<dbReference type="SUPFAM" id="SSF53850">
    <property type="entry name" value="Periplasmic binding protein-like II"/>
    <property type="match status" value="1"/>
</dbReference>
<reference evidence="4 5" key="1">
    <citation type="submission" date="2019-06" db="EMBL/GenBank/DDBJ databases">
        <title>Sequencing the genomes of 1000 actinobacteria strains.</title>
        <authorList>
            <person name="Klenk H.-P."/>
        </authorList>
    </citation>
    <scope>NUCLEOTIDE SEQUENCE [LARGE SCALE GENOMIC DNA]</scope>
    <source>
        <strain evidence="4 5">DSM 25218</strain>
    </source>
</reference>
<dbReference type="PANTHER" id="PTHR35841">
    <property type="entry name" value="PHOSPHONATES-BINDING PERIPLASMIC PROTEIN"/>
    <property type="match status" value="1"/>
</dbReference>
<evidence type="ECO:0000256" key="2">
    <source>
        <dbReference type="ARBA" id="ARBA00022729"/>
    </source>
</evidence>
<evidence type="ECO:0000256" key="1">
    <source>
        <dbReference type="ARBA" id="ARBA00007162"/>
    </source>
</evidence>
<dbReference type="PROSITE" id="PS51257">
    <property type="entry name" value="PROKAR_LIPOPROTEIN"/>
    <property type="match status" value="1"/>
</dbReference>
<feature type="signal peptide" evidence="3">
    <location>
        <begin position="1"/>
        <end position="26"/>
    </location>
</feature>
<name>A0A543A9K8_9ACTN</name>
<gene>
    <name evidence="4" type="ORF">FB381_3198</name>
</gene>
<evidence type="ECO:0000313" key="5">
    <source>
        <dbReference type="Proteomes" id="UP000320209"/>
    </source>
</evidence>
<evidence type="ECO:0000313" key="4">
    <source>
        <dbReference type="EMBL" id="TQL69293.1"/>
    </source>
</evidence>
<dbReference type="AlphaFoldDB" id="A0A543A9K8"/>
<keyword evidence="5" id="KW-1185">Reference proteome</keyword>
<keyword evidence="2 3" id="KW-0732">Signal</keyword>
<protein>
    <submittedName>
        <fullName evidence="4">Phosphonate transport system substrate-binding protein</fullName>
    </submittedName>
</protein>
<dbReference type="NCBIfam" id="TIGR01098">
    <property type="entry name" value="3A0109s03R"/>
    <property type="match status" value="1"/>
</dbReference>
<evidence type="ECO:0000256" key="3">
    <source>
        <dbReference type="SAM" id="SignalP"/>
    </source>
</evidence>
<dbReference type="RefSeq" id="WP_246088147.1">
    <property type="nucleotide sequence ID" value="NZ_VFOV01000001.1"/>
</dbReference>
<dbReference type="Gene3D" id="3.40.190.10">
    <property type="entry name" value="Periplasmic binding protein-like II"/>
    <property type="match status" value="2"/>
</dbReference>
<comment type="caution">
    <text evidence="4">The sequence shown here is derived from an EMBL/GenBank/DDBJ whole genome shotgun (WGS) entry which is preliminary data.</text>
</comment>
<accession>A0A543A9K8</accession>
<sequence>MLRTPRTQLLAVAAAASLALSLAACGGGGKSDGPAEDPDEIVLSLVPSGDVDSITQSAKGLESYLSDKIGVPVRAEVTESYAAAIVAMKADQAQVAMLGPVGMVQAQDQAGAVPVLQSVRFGSGTYHTQWFTNDPKTYCADEVKVVEGFKYCNGTDAAKTGPAGEAALAKIKAGSSIAFVDQGSASGYYYPATQWGQVSGGDPLVDLDAQFAGDHDAAVLAVARGDYPVGVSFDDAREEVAADEPKVASDVVVFAYSTEIPNDGIVVSGSVSKELRTKMTDAFTSMAKDPKGLKTLEAVYEIEGLEKVDTAALKKAKSVEENFGE</sequence>
<dbReference type="PANTHER" id="PTHR35841:SF1">
    <property type="entry name" value="PHOSPHONATES-BINDING PERIPLASMIC PROTEIN"/>
    <property type="match status" value="1"/>
</dbReference>
<dbReference type="GO" id="GO:0055085">
    <property type="term" value="P:transmembrane transport"/>
    <property type="evidence" value="ECO:0007669"/>
    <property type="project" value="InterPro"/>
</dbReference>
<dbReference type="GO" id="GO:0043190">
    <property type="term" value="C:ATP-binding cassette (ABC) transporter complex"/>
    <property type="evidence" value="ECO:0007669"/>
    <property type="project" value="InterPro"/>
</dbReference>
<dbReference type="InterPro" id="IPR005770">
    <property type="entry name" value="PhnD"/>
</dbReference>
<organism evidence="4 5">
    <name type="scientific">Nocardioides albertanoniae</name>
    <dbReference type="NCBI Taxonomy" id="1175486"/>
    <lineage>
        <taxon>Bacteria</taxon>
        <taxon>Bacillati</taxon>
        <taxon>Actinomycetota</taxon>
        <taxon>Actinomycetes</taxon>
        <taxon>Propionibacteriales</taxon>
        <taxon>Nocardioidaceae</taxon>
        <taxon>Nocardioides</taxon>
    </lineage>
</organism>
<proteinExistence type="inferred from homology"/>
<dbReference type="Proteomes" id="UP000320209">
    <property type="component" value="Unassembled WGS sequence"/>
</dbReference>
<feature type="chain" id="PRO_5039126188" evidence="3">
    <location>
        <begin position="27"/>
        <end position="325"/>
    </location>
</feature>
<dbReference type="Pfam" id="PF12974">
    <property type="entry name" value="Phosphonate-bd"/>
    <property type="match status" value="1"/>
</dbReference>
<comment type="similarity">
    <text evidence="1">Belongs to the phosphate/phosphite/phosphonate binding protein family.</text>
</comment>
<dbReference type="EMBL" id="VFOV01000001">
    <property type="protein sequence ID" value="TQL69293.1"/>
    <property type="molecule type" value="Genomic_DNA"/>
</dbReference>